<dbReference type="GO" id="GO:0004888">
    <property type="term" value="F:transmembrane signaling receptor activity"/>
    <property type="evidence" value="ECO:0007669"/>
    <property type="project" value="InterPro"/>
</dbReference>
<protein>
    <submittedName>
        <fullName evidence="5">(diamondback moth) hypothetical protein</fullName>
    </submittedName>
</protein>
<keyword evidence="3" id="KW-0472">Membrane</keyword>
<evidence type="ECO:0000313" key="5">
    <source>
        <dbReference type="EMBL" id="CAG9133093.1"/>
    </source>
</evidence>
<evidence type="ECO:0000256" key="1">
    <source>
        <dbReference type="ARBA" id="ARBA00004141"/>
    </source>
</evidence>
<dbReference type="Gene3D" id="2.70.170.10">
    <property type="entry name" value="Neurotransmitter-gated ion-channel ligand-binding domain"/>
    <property type="match status" value="1"/>
</dbReference>
<accession>A0A8S4FW94</accession>
<keyword evidence="6" id="KW-1185">Reference proteome</keyword>
<evidence type="ECO:0000256" key="2">
    <source>
        <dbReference type="SAM" id="MobiDB-lite"/>
    </source>
</evidence>
<keyword evidence="3" id="KW-1133">Transmembrane helix</keyword>
<dbReference type="InterPro" id="IPR038050">
    <property type="entry name" value="Neuro_actylchol_rec"/>
</dbReference>
<evidence type="ECO:0000256" key="3">
    <source>
        <dbReference type="SAM" id="Phobius"/>
    </source>
</evidence>
<feature type="region of interest" description="Disordered" evidence="2">
    <location>
        <begin position="54"/>
        <end position="101"/>
    </location>
</feature>
<dbReference type="Proteomes" id="UP000653454">
    <property type="component" value="Unassembled WGS sequence"/>
</dbReference>
<feature type="transmembrane region" description="Helical" evidence="3">
    <location>
        <begin position="288"/>
        <end position="311"/>
    </location>
</feature>
<dbReference type="InterPro" id="IPR006029">
    <property type="entry name" value="Neurotrans-gated_channel_TM"/>
</dbReference>
<dbReference type="AlphaFoldDB" id="A0A8S4FW94"/>
<dbReference type="GO" id="GO:0005230">
    <property type="term" value="F:extracellular ligand-gated monoatomic ion channel activity"/>
    <property type="evidence" value="ECO:0007669"/>
    <property type="project" value="InterPro"/>
</dbReference>
<sequence length="349" mass="38828">MFYHSYTSTAAGRAGAGGAAAARSPPPLSSDMLQVYISIELPFRGLAAERFPRAAAGAARSRTHTHTPRTAPHRPAPHAAPPHASHLISPHTHVPPHMSPTREQLKHHRALHTSAVVVSSGRGVASRVVRRRRRAACNTRARRATRHYTCYAPRHATPRALDTHARAGAPLPCVVSTCTELWSVQVDLRHMDEAAGSNVVNVGVDLSEFYMSVEWDILEVPAVRTKICTKTAENTNSFTYRALISRRLKQNLQILHQTNSVKNEKFYTCCDEPYLDITFNITMRRKTLFYTVNIIIPCMGISFLTVLTFYLPSDSGEKTPRGGQLKGGWDDLLEEEAAAQDREKWKSFL</sequence>
<dbReference type="EMBL" id="CAJHNJ030000057">
    <property type="protein sequence ID" value="CAG9133093.1"/>
    <property type="molecule type" value="Genomic_DNA"/>
</dbReference>
<dbReference type="SUPFAM" id="SSF90112">
    <property type="entry name" value="Neurotransmitter-gated ion-channel transmembrane pore"/>
    <property type="match status" value="1"/>
</dbReference>
<keyword evidence="3" id="KW-0812">Transmembrane</keyword>
<reference evidence="5" key="1">
    <citation type="submission" date="2020-11" db="EMBL/GenBank/DDBJ databases">
        <authorList>
            <person name="Whiteford S."/>
        </authorList>
    </citation>
    <scope>NUCLEOTIDE SEQUENCE</scope>
</reference>
<feature type="compositionally biased region" description="Basic residues" evidence="2">
    <location>
        <begin position="61"/>
        <end position="76"/>
    </location>
</feature>
<evidence type="ECO:0000313" key="6">
    <source>
        <dbReference type="Proteomes" id="UP000653454"/>
    </source>
</evidence>
<evidence type="ECO:0000259" key="4">
    <source>
        <dbReference type="Pfam" id="PF02932"/>
    </source>
</evidence>
<name>A0A8S4FW94_PLUXY</name>
<feature type="domain" description="Neurotransmitter-gated ion-channel transmembrane" evidence="4">
    <location>
        <begin position="294"/>
        <end position="319"/>
    </location>
</feature>
<organism evidence="5 6">
    <name type="scientific">Plutella xylostella</name>
    <name type="common">Diamondback moth</name>
    <name type="synonym">Plutella maculipennis</name>
    <dbReference type="NCBI Taxonomy" id="51655"/>
    <lineage>
        <taxon>Eukaryota</taxon>
        <taxon>Metazoa</taxon>
        <taxon>Ecdysozoa</taxon>
        <taxon>Arthropoda</taxon>
        <taxon>Hexapoda</taxon>
        <taxon>Insecta</taxon>
        <taxon>Pterygota</taxon>
        <taxon>Neoptera</taxon>
        <taxon>Endopterygota</taxon>
        <taxon>Lepidoptera</taxon>
        <taxon>Glossata</taxon>
        <taxon>Ditrysia</taxon>
        <taxon>Yponomeutoidea</taxon>
        <taxon>Plutellidae</taxon>
        <taxon>Plutella</taxon>
    </lineage>
</organism>
<dbReference type="InterPro" id="IPR006201">
    <property type="entry name" value="Neur_channel"/>
</dbReference>
<comment type="caution">
    <text evidence="5">The sequence shown here is derived from an EMBL/GenBank/DDBJ whole genome shotgun (WGS) entry which is preliminary data.</text>
</comment>
<gene>
    <name evidence="5" type="ORF">PLXY2_LOCUS11392</name>
</gene>
<dbReference type="InterPro" id="IPR036719">
    <property type="entry name" value="Neuro-gated_channel_TM_sf"/>
</dbReference>
<dbReference type="Pfam" id="PF02932">
    <property type="entry name" value="Neur_chan_memb"/>
    <property type="match status" value="1"/>
</dbReference>
<dbReference type="Gene3D" id="1.20.58.390">
    <property type="entry name" value="Neurotransmitter-gated ion-channel transmembrane domain"/>
    <property type="match status" value="1"/>
</dbReference>
<dbReference type="PANTHER" id="PTHR18945">
    <property type="entry name" value="NEUROTRANSMITTER GATED ION CHANNEL"/>
    <property type="match status" value="1"/>
</dbReference>
<dbReference type="GO" id="GO:0016020">
    <property type="term" value="C:membrane"/>
    <property type="evidence" value="ECO:0007669"/>
    <property type="project" value="UniProtKB-SubCell"/>
</dbReference>
<proteinExistence type="predicted"/>
<comment type="subcellular location">
    <subcellularLocation>
        <location evidence="1">Membrane</location>
        <topology evidence="1">Multi-pass membrane protein</topology>
    </subcellularLocation>
</comment>
<dbReference type="InterPro" id="IPR036734">
    <property type="entry name" value="Neur_chan_lig-bd_sf"/>
</dbReference>